<evidence type="ECO:0000313" key="1">
    <source>
        <dbReference type="EMBL" id="MER6983555.1"/>
    </source>
</evidence>
<dbReference type="EMBL" id="JBEPCU010001418">
    <property type="protein sequence ID" value="MER6983555.1"/>
    <property type="molecule type" value="Genomic_DNA"/>
</dbReference>
<evidence type="ECO:0000313" key="2">
    <source>
        <dbReference type="Proteomes" id="UP001458415"/>
    </source>
</evidence>
<organism evidence="1 2">
    <name type="scientific">Streptomyces carpinensis</name>
    <dbReference type="NCBI Taxonomy" id="66369"/>
    <lineage>
        <taxon>Bacteria</taxon>
        <taxon>Bacillati</taxon>
        <taxon>Actinomycetota</taxon>
        <taxon>Actinomycetes</taxon>
        <taxon>Kitasatosporales</taxon>
        <taxon>Streptomycetaceae</taxon>
        <taxon>Streptomyces</taxon>
    </lineage>
</organism>
<dbReference type="Proteomes" id="UP001458415">
    <property type="component" value="Unassembled WGS sequence"/>
</dbReference>
<name>A0ABV1WH96_9ACTN</name>
<protein>
    <submittedName>
        <fullName evidence="1">Uncharacterized protein</fullName>
    </submittedName>
</protein>
<proteinExistence type="predicted"/>
<gene>
    <name evidence="1" type="ORF">ABT317_43055</name>
</gene>
<keyword evidence="2" id="KW-1185">Reference proteome</keyword>
<reference evidence="1 2" key="1">
    <citation type="submission" date="2024-06" db="EMBL/GenBank/DDBJ databases">
        <title>The Natural Products Discovery Center: Release of the First 8490 Sequenced Strains for Exploring Actinobacteria Biosynthetic Diversity.</title>
        <authorList>
            <person name="Kalkreuter E."/>
            <person name="Kautsar S.A."/>
            <person name="Yang D."/>
            <person name="Bader C.D."/>
            <person name="Teijaro C.N."/>
            <person name="Fluegel L."/>
            <person name="Davis C.M."/>
            <person name="Simpson J.R."/>
            <person name="Lauterbach L."/>
            <person name="Steele A.D."/>
            <person name="Gui C."/>
            <person name="Meng S."/>
            <person name="Li G."/>
            <person name="Viehrig K."/>
            <person name="Ye F."/>
            <person name="Su P."/>
            <person name="Kiefer A.F."/>
            <person name="Nichols A."/>
            <person name="Cepeda A.J."/>
            <person name="Yan W."/>
            <person name="Fan B."/>
            <person name="Jiang Y."/>
            <person name="Adhikari A."/>
            <person name="Zheng C.-J."/>
            <person name="Schuster L."/>
            <person name="Cowan T.M."/>
            <person name="Smanski M.J."/>
            <person name="Chevrette M.G."/>
            <person name="De Carvalho L.P.S."/>
            <person name="Shen B."/>
        </authorList>
    </citation>
    <scope>NUCLEOTIDE SEQUENCE [LARGE SCALE GENOMIC DNA]</scope>
    <source>
        <strain evidence="1 2">NPDC000634</strain>
    </source>
</reference>
<accession>A0ABV1WH96</accession>
<comment type="caution">
    <text evidence="1">The sequence shown here is derived from an EMBL/GenBank/DDBJ whole genome shotgun (WGS) entry which is preliminary data.</text>
</comment>
<sequence>MGVWRLQFPGTKQIPAGPARGRFTKTFTAAKDGDWQAKYDGDDWWTFCGYSRLDFVDVQ</sequence>